<evidence type="ECO:0000313" key="1">
    <source>
        <dbReference type="EMBL" id="JAH06382.1"/>
    </source>
</evidence>
<reference evidence="1" key="1">
    <citation type="submission" date="2014-11" db="EMBL/GenBank/DDBJ databases">
        <authorList>
            <person name="Amaro Gonzalez C."/>
        </authorList>
    </citation>
    <scope>NUCLEOTIDE SEQUENCE</scope>
</reference>
<organism evidence="1">
    <name type="scientific">Anguilla anguilla</name>
    <name type="common">European freshwater eel</name>
    <name type="synonym">Muraena anguilla</name>
    <dbReference type="NCBI Taxonomy" id="7936"/>
    <lineage>
        <taxon>Eukaryota</taxon>
        <taxon>Metazoa</taxon>
        <taxon>Chordata</taxon>
        <taxon>Craniata</taxon>
        <taxon>Vertebrata</taxon>
        <taxon>Euteleostomi</taxon>
        <taxon>Actinopterygii</taxon>
        <taxon>Neopterygii</taxon>
        <taxon>Teleostei</taxon>
        <taxon>Anguilliformes</taxon>
        <taxon>Anguillidae</taxon>
        <taxon>Anguilla</taxon>
    </lineage>
</organism>
<dbReference type="AlphaFoldDB" id="A0A0E9PQ33"/>
<accession>A0A0E9PQ33</accession>
<reference evidence="1" key="2">
    <citation type="journal article" date="2015" name="Fish Shellfish Immunol.">
        <title>Early steps in the European eel (Anguilla anguilla)-Vibrio vulnificus interaction in the gills: Role of the RtxA13 toxin.</title>
        <authorList>
            <person name="Callol A."/>
            <person name="Pajuelo D."/>
            <person name="Ebbesson L."/>
            <person name="Teles M."/>
            <person name="MacKenzie S."/>
            <person name="Amaro C."/>
        </authorList>
    </citation>
    <scope>NUCLEOTIDE SEQUENCE</scope>
</reference>
<proteinExistence type="predicted"/>
<protein>
    <submittedName>
        <fullName evidence="1">Uncharacterized protein</fullName>
    </submittedName>
</protein>
<dbReference type="EMBL" id="GBXM01102195">
    <property type="protein sequence ID" value="JAH06382.1"/>
    <property type="molecule type" value="Transcribed_RNA"/>
</dbReference>
<name>A0A0E9PQ33_ANGAN</name>
<sequence length="33" mass="3935">MSRTTAGTHSQLPLLSTHKLFFLITQKFYYHYC</sequence>